<feature type="chain" id="PRO_5042157491" description="Secreted protein" evidence="1">
    <location>
        <begin position="24"/>
        <end position="76"/>
    </location>
</feature>
<dbReference type="EMBL" id="JARQWQ010000001">
    <property type="protein sequence ID" value="KAK2574479.1"/>
    <property type="molecule type" value="Genomic_DNA"/>
</dbReference>
<keyword evidence="3" id="KW-1185">Reference proteome</keyword>
<keyword evidence="1" id="KW-0732">Signal</keyword>
<accession>A0AAD9R7K9</accession>
<gene>
    <name evidence="2" type="ORF">P5673_000652</name>
</gene>
<evidence type="ECO:0000313" key="3">
    <source>
        <dbReference type="Proteomes" id="UP001249851"/>
    </source>
</evidence>
<evidence type="ECO:0000313" key="2">
    <source>
        <dbReference type="EMBL" id="KAK2574479.1"/>
    </source>
</evidence>
<protein>
    <recommendedName>
        <fullName evidence="4">Secreted protein</fullName>
    </recommendedName>
</protein>
<sequence>MNMAYHPSCFFLALIVQVFFILAFMEQSITATARILSSKPTYYSTNENCVILCYADARWNNVIMFKIVRYLRTIKP</sequence>
<reference evidence="2" key="1">
    <citation type="journal article" date="2023" name="G3 (Bethesda)">
        <title>Whole genome assembly and annotation of the endangered Caribbean coral Acropora cervicornis.</title>
        <authorList>
            <person name="Selwyn J.D."/>
            <person name="Vollmer S.V."/>
        </authorList>
    </citation>
    <scope>NUCLEOTIDE SEQUENCE</scope>
    <source>
        <strain evidence="2">K2</strain>
    </source>
</reference>
<comment type="caution">
    <text evidence="2">The sequence shown here is derived from an EMBL/GenBank/DDBJ whole genome shotgun (WGS) entry which is preliminary data.</text>
</comment>
<name>A0AAD9R7K9_ACRCE</name>
<feature type="signal peptide" evidence="1">
    <location>
        <begin position="1"/>
        <end position="23"/>
    </location>
</feature>
<dbReference type="AlphaFoldDB" id="A0AAD9R7K9"/>
<evidence type="ECO:0000256" key="1">
    <source>
        <dbReference type="SAM" id="SignalP"/>
    </source>
</evidence>
<proteinExistence type="predicted"/>
<dbReference type="Proteomes" id="UP001249851">
    <property type="component" value="Unassembled WGS sequence"/>
</dbReference>
<reference evidence="2" key="2">
    <citation type="journal article" date="2023" name="Science">
        <title>Genomic signatures of disease resistance in endangered staghorn corals.</title>
        <authorList>
            <person name="Vollmer S.V."/>
            <person name="Selwyn J.D."/>
            <person name="Despard B.A."/>
            <person name="Roesel C.L."/>
        </authorList>
    </citation>
    <scope>NUCLEOTIDE SEQUENCE</scope>
    <source>
        <strain evidence="2">K2</strain>
    </source>
</reference>
<organism evidence="2 3">
    <name type="scientific">Acropora cervicornis</name>
    <name type="common">Staghorn coral</name>
    <dbReference type="NCBI Taxonomy" id="6130"/>
    <lineage>
        <taxon>Eukaryota</taxon>
        <taxon>Metazoa</taxon>
        <taxon>Cnidaria</taxon>
        <taxon>Anthozoa</taxon>
        <taxon>Hexacorallia</taxon>
        <taxon>Scleractinia</taxon>
        <taxon>Astrocoeniina</taxon>
        <taxon>Acroporidae</taxon>
        <taxon>Acropora</taxon>
    </lineage>
</organism>
<evidence type="ECO:0008006" key="4">
    <source>
        <dbReference type="Google" id="ProtNLM"/>
    </source>
</evidence>